<reference evidence="1 2" key="1">
    <citation type="submission" date="2018-08" db="EMBL/GenBank/DDBJ databases">
        <title>A genome reference for cultivated species of the human gut microbiota.</title>
        <authorList>
            <person name="Zou Y."/>
            <person name="Xue W."/>
            <person name="Luo G."/>
        </authorList>
    </citation>
    <scope>NUCLEOTIDE SEQUENCE [LARGE SCALE GENOMIC DNA]</scope>
    <source>
        <strain evidence="1 2">AF14-42</strain>
    </source>
</reference>
<dbReference type="RefSeq" id="WP_117866677.1">
    <property type="nucleotide sequence ID" value="NZ_QRZC01000031.1"/>
</dbReference>
<evidence type="ECO:0000313" key="2">
    <source>
        <dbReference type="Proteomes" id="UP000285343"/>
    </source>
</evidence>
<evidence type="ECO:0000313" key="1">
    <source>
        <dbReference type="EMBL" id="RGV38130.1"/>
    </source>
</evidence>
<proteinExistence type="predicted"/>
<comment type="caution">
    <text evidence="1">The sequence shown here is derived from an EMBL/GenBank/DDBJ whole genome shotgun (WGS) entry which is preliminary data.</text>
</comment>
<sequence>MKRNINNTNLLQLMERKQQLLLRIKAAITLGRMDLVKELSHEFRDVLEKEHNLTKNKENIDTKMNHVYKKVKSCDCNNRAGNHSSNGSER</sequence>
<dbReference type="AlphaFoldDB" id="A0A412X8J7"/>
<protein>
    <submittedName>
        <fullName evidence="1">Uncharacterized protein</fullName>
    </submittedName>
</protein>
<dbReference type="Proteomes" id="UP000285343">
    <property type="component" value="Unassembled WGS sequence"/>
</dbReference>
<dbReference type="EMBL" id="QRZC01000031">
    <property type="protein sequence ID" value="RGV38130.1"/>
    <property type="molecule type" value="Genomic_DNA"/>
</dbReference>
<name>A0A412X8J7_BACUN</name>
<organism evidence="1 2">
    <name type="scientific">Bacteroides uniformis</name>
    <dbReference type="NCBI Taxonomy" id="820"/>
    <lineage>
        <taxon>Bacteria</taxon>
        <taxon>Pseudomonadati</taxon>
        <taxon>Bacteroidota</taxon>
        <taxon>Bacteroidia</taxon>
        <taxon>Bacteroidales</taxon>
        <taxon>Bacteroidaceae</taxon>
        <taxon>Bacteroides</taxon>
    </lineage>
</organism>
<accession>A0A412X8J7</accession>
<gene>
    <name evidence="1" type="ORF">DWW14_18640</name>
</gene>